<evidence type="ECO:0000313" key="2">
    <source>
        <dbReference type="Proteomes" id="UP000230423"/>
    </source>
</evidence>
<reference evidence="1 2" key="1">
    <citation type="submission" date="2015-09" db="EMBL/GenBank/DDBJ databases">
        <title>Draft genome of the parasitic nematode Teladorsagia circumcincta isolate WARC Sus (inbred).</title>
        <authorList>
            <person name="Mitreva M."/>
        </authorList>
    </citation>
    <scope>NUCLEOTIDE SEQUENCE [LARGE SCALE GENOMIC DNA]</scope>
    <source>
        <strain evidence="1 2">S</strain>
    </source>
</reference>
<sequence length="79" mass="8828">MVVLTNRNFDYVVGKVTYYIRVSADSMCLISKDGHSLHFLGHIYFDAGKGDVVLSAPARKHECHGRAWQTSAYTVHAQS</sequence>
<gene>
    <name evidence="1" type="ORF">TELCIR_04897</name>
</gene>
<accession>A0A2G9UUF7</accession>
<proteinExistence type="predicted"/>
<dbReference type="OrthoDB" id="10058398at2759"/>
<protein>
    <submittedName>
        <fullName evidence="1">Uncharacterized protein</fullName>
    </submittedName>
</protein>
<organism evidence="1 2">
    <name type="scientific">Teladorsagia circumcincta</name>
    <name type="common">Brown stomach worm</name>
    <name type="synonym">Ostertagia circumcincta</name>
    <dbReference type="NCBI Taxonomy" id="45464"/>
    <lineage>
        <taxon>Eukaryota</taxon>
        <taxon>Metazoa</taxon>
        <taxon>Ecdysozoa</taxon>
        <taxon>Nematoda</taxon>
        <taxon>Chromadorea</taxon>
        <taxon>Rhabditida</taxon>
        <taxon>Rhabditina</taxon>
        <taxon>Rhabditomorpha</taxon>
        <taxon>Strongyloidea</taxon>
        <taxon>Trichostrongylidae</taxon>
        <taxon>Teladorsagia</taxon>
    </lineage>
</organism>
<evidence type="ECO:0000313" key="1">
    <source>
        <dbReference type="EMBL" id="PIO73150.1"/>
    </source>
</evidence>
<dbReference type="EMBL" id="KZ345509">
    <property type="protein sequence ID" value="PIO73150.1"/>
    <property type="molecule type" value="Genomic_DNA"/>
</dbReference>
<dbReference type="Proteomes" id="UP000230423">
    <property type="component" value="Unassembled WGS sequence"/>
</dbReference>
<keyword evidence="2" id="KW-1185">Reference proteome</keyword>
<dbReference type="AlphaFoldDB" id="A0A2G9UUF7"/>
<name>A0A2G9UUF7_TELCI</name>